<feature type="region of interest" description="Disordered" evidence="1">
    <location>
        <begin position="870"/>
        <end position="951"/>
    </location>
</feature>
<dbReference type="PROSITE" id="PS51724">
    <property type="entry name" value="SPOR"/>
    <property type="match status" value="1"/>
</dbReference>
<feature type="compositionally biased region" description="Basic and acidic residues" evidence="1">
    <location>
        <begin position="232"/>
        <end position="242"/>
    </location>
</feature>
<dbReference type="GO" id="GO:0042834">
    <property type="term" value="F:peptidoglycan binding"/>
    <property type="evidence" value="ECO:0007669"/>
    <property type="project" value="InterPro"/>
</dbReference>
<dbReference type="InterPro" id="IPR007730">
    <property type="entry name" value="SPOR-like_dom"/>
</dbReference>
<evidence type="ECO:0000256" key="1">
    <source>
        <dbReference type="SAM" id="MobiDB-lite"/>
    </source>
</evidence>
<feature type="compositionally biased region" description="Low complexity" evidence="1">
    <location>
        <begin position="281"/>
        <end position="295"/>
    </location>
</feature>
<comment type="caution">
    <text evidence="3">The sequence shown here is derived from an EMBL/GenBank/DDBJ whole genome shotgun (WGS) entry which is preliminary data.</text>
</comment>
<feature type="compositionally biased region" description="Basic and acidic residues" evidence="1">
    <location>
        <begin position="30"/>
        <end position="48"/>
    </location>
</feature>
<dbReference type="SUPFAM" id="SSF110997">
    <property type="entry name" value="Sporulation related repeat"/>
    <property type="match status" value="1"/>
</dbReference>
<feature type="region of interest" description="Disordered" evidence="1">
    <location>
        <begin position="679"/>
        <end position="719"/>
    </location>
</feature>
<feature type="region of interest" description="Disordered" evidence="1">
    <location>
        <begin position="823"/>
        <end position="848"/>
    </location>
</feature>
<sequence>MADQLERNTRAPNPDVETDDPLAELARIIGYERPEDKDVAPEASREAEASDFDLESELMRELDVLPLDGFDELDESRDLPPSVAVEPEAAELDVAPENQPFDEGFELDSSWLDNKPEDSSEVTLEDPFEGPDTDAAAPLAAGLAEDDGSNAEAGLVGWDAVDADISGDAETGGPDLEAFFEPEQDQTAITGMEAAQPADATPVAEDSRQDVAQPAAPSSPDLSDDDVLADIFKYELPDHGDGSESAPKAAAESAGQVSQAEPAAMVPQALGSASEPELNDGAEWPGAEAEAGPVETADASEFSDVAIPDGTERDVRPAEIDFEDYLSAELDVFEHQVSMDPANYAPFGGNDEPVEQTGSATAPVGPEGTGYEADAVIEAGVAGDADTQLDDPFALEDDFLFDEAAEDLLADFAQDDAIARAAVENEFVEDNFEAGVSEEMSDELEDLFGAPEPGAISSGDDAGRGGELEFDLEQVLAEAVVDPELAAANPVSDGAQAAMAMVEEPAVAETLDDYGYETDKDEMAEAFKDLMMEETPGNQVVNNASQPVESMDQVDGDWLSGIETEPDSESAADEGFFFDSGMITEPEETVEAVNYIDVPDLPDDEPQSVDPDFESEIERDFADILEPEIAPVASRSNQAAVGGVGAESMVEPGWGQNVDAAARAEQSNDYAALERELGDGDLHVSPPYQTAGDGVDAPRSSGSGFDGGPQESEAAQQSGSRGPVVALAVLGLAVLAGVGAFGWSIMSGGESAVDDGPRIIRADKEPVKVLPENPGGVTVPNQDKAVYDRVAGGDGTQSGQPSLVNTAEEPIDVVQRTLDPDVLPLEGRNEEPTVKSEERLTADGASDAAAGVAAGAPVVSPRRVRTMVVRPDGSIVAREEGTPETVEPAAETAGQAAEPAAGAAETAQETAAAADPVPTAPATAAPAGESTEVALAEPTAQPSSEGTVAPVRVVTTQPIRAPVPQGRPAEQPVNVVGTVTQGGNVAAPSATAPAAPTQPVEAATQPVEVASAPAAPAANPGGYYVQIASQPTAEGAQASWQTLSSRYSSVLGGRSVDIQRADIPGKGIFHRVRIPAGERSEANALCNRYKAAGGSCFVSR</sequence>
<feature type="region of interest" description="Disordered" evidence="1">
    <location>
        <begin position="92"/>
        <end position="135"/>
    </location>
</feature>
<dbReference type="OrthoDB" id="7338235at2"/>
<gene>
    <name evidence="3" type="ORF">HPDFL43_08882</name>
</gene>
<evidence type="ECO:0000259" key="2">
    <source>
        <dbReference type="PROSITE" id="PS51724"/>
    </source>
</evidence>
<feature type="compositionally biased region" description="Acidic residues" evidence="1">
    <location>
        <begin position="119"/>
        <end position="132"/>
    </location>
</feature>
<dbReference type="STRING" id="411684.HPDFL43_08882"/>
<reference evidence="3 4" key="1">
    <citation type="submission" date="2007-10" db="EMBL/GenBank/DDBJ databases">
        <authorList>
            <person name="Wagner-Dobler I."/>
            <person name="Ferriera S."/>
            <person name="Johnson J."/>
            <person name="Kravitz S."/>
            <person name="Beeson K."/>
            <person name="Sutton G."/>
            <person name="Rogers Y.-H."/>
            <person name="Friedman R."/>
            <person name="Frazier M."/>
            <person name="Venter J.C."/>
        </authorList>
    </citation>
    <scope>NUCLEOTIDE SEQUENCE [LARGE SCALE GENOMIC DNA]</scope>
    <source>
        <strain evidence="3 4">DFL-43</strain>
    </source>
</reference>
<keyword evidence="4" id="KW-1185">Reference proteome</keyword>
<dbReference type="InterPro" id="IPR036680">
    <property type="entry name" value="SPOR-like_sf"/>
</dbReference>
<protein>
    <submittedName>
        <fullName evidence="3">Sporulation related domain protein</fullName>
    </submittedName>
</protein>
<dbReference type="EMBL" id="ABIA03000002">
    <property type="protein sequence ID" value="EDQ33337.1"/>
    <property type="molecule type" value="Genomic_DNA"/>
</dbReference>
<dbReference type="HOGENOM" id="CLU_009205_0_0_5"/>
<accession>A9D5P5</accession>
<evidence type="ECO:0000313" key="3">
    <source>
        <dbReference type="EMBL" id="EDQ33337.1"/>
    </source>
</evidence>
<feature type="region of interest" description="Disordered" evidence="1">
    <location>
        <begin position="1"/>
        <end position="54"/>
    </location>
</feature>
<feature type="domain" description="SPOR" evidence="2">
    <location>
        <begin position="1017"/>
        <end position="1100"/>
    </location>
</feature>
<feature type="compositionally biased region" description="Low complexity" evidence="1">
    <location>
        <begin position="243"/>
        <end position="254"/>
    </location>
</feature>
<dbReference type="Proteomes" id="UP000004291">
    <property type="component" value="Chromosome"/>
</dbReference>
<dbReference type="Gene3D" id="3.30.70.1070">
    <property type="entry name" value="Sporulation related repeat"/>
    <property type="match status" value="1"/>
</dbReference>
<dbReference type="Pfam" id="PF05036">
    <property type="entry name" value="SPOR"/>
    <property type="match status" value="1"/>
</dbReference>
<evidence type="ECO:0000313" key="4">
    <source>
        <dbReference type="Proteomes" id="UP000004291"/>
    </source>
</evidence>
<dbReference type="RefSeq" id="WP_007197554.1">
    <property type="nucleotide sequence ID" value="NZ_CM002917.1"/>
</dbReference>
<feature type="compositionally biased region" description="Low complexity" evidence="1">
    <location>
        <begin position="887"/>
        <end position="927"/>
    </location>
</feature>
<dbReference type="AlphaFoldDB" id="A9D5P5"/>
<dbReference type="eggNOG" id="COG3266">
    <property type="taxonomic scope" value="Bacteria"/>
</dbReference>
<organism evidence="3 4">
    <name type="scientific">Hoeflea phototrophica (strain DSM 17068 / NCIMB 14078 / DFL-43)</name>
    <dbReference type="NCBI Taxonomy" id="411684"/>
    <lineage>
        <taxon>Bacteria</taxon>
        <taxon>Pseudomonadati</taxon>
        <taxon>Pseudomonadota</taxon>
        <taxon>Alphaproteobacteria</taxon>
        <taxon>Hyphomicrobiales</taxon>
        <taxon>Rhizobiaceae</taxon>
        <taxon>Hoeflea</taxon>
    </lineage>
</organism>
<proteinExistence type="predicted"/>
<reference evidence="3 4" key="2">
    <citation type="submission" date="2012-06" db="EMBL/GenBank/DDBJ databases">
        <authorList>
            <person name="Fiebig A."/>
        </authorList>
    </citation>
    <scope>NUCLEOTIDE SEQUENCE [LARGE SCALE GENOMIC DNA]</scope>
    <source>
        <strain evidence="3 4">DFL-43</strain>
    </source>
</reference>
<feature type="compositionally biased region" description="Basic and acidic residues" evidence="1">
    <location>
        <begin position="827"/>
        <end position="841"/>
    </location>
</feature>
<feature type="region of interest" description="Disordered" evidence="1">
    <location>
        <begin position="164"/>
        <end position="314"/>
    </location>
</feature>
<name>A9D5P5_HOEPD</name>